<evidence type="ECO:0000256" key="6">
    <source>
        <dbReference type="ARBA" id="ARBA00022989"/>
    </source>
</evidence>
<evidence type="ECO:0000313" key="12">
    <source>
        <dbReference type="Proteomes" id="UP001168821"/>
    </source>
</evidence>
<dbReference type="GO" id="GO:0030148">
    <property type="term" value="P:sphingolipid biosynthetic process"/>
    <property type="evidence" value="ECO:0007669"/>
    <property type="project" value="TreeGrafter"/>
</dbReference>
<comment type="subcellular location">
    <subcellularLocation>
        <location evidence="1">Membrane</location>
        <topology evidence="1">Multi-pass membrane protein</topology>
    </subcellularLocation>
</comment>
<dbReference type="AlphaFoldDB" id="A0AA38HUM1"/>
<evidence type="ECO:0000256" key="5">
    <source>
        <dbReference type="ARBA" id="ARBA00022832"/>
    </source>
</evidence>
<evidence type="ECO:0000256" key="7">
    <source>
        <dbReference type="ARBA" id="ARBA00023098"/>
    </source>
</evidence>
<keyword evidence="6 10" id="KW-1133">Transmembrane helix</keyword>
<evidence type="ECO:0000256" key="3">
    <source>
        <dbReference type="ARBA" id="ARBA00022679"/>
    </source>
</evidence>
<feature type="transmembrane region" description="Helical" evidence="10">
    <location>
        <begin position="149"/>
        <end position="166"/>
    </location>
</feature>
<accession>A0AA38HUM1</accession>
<evidence type="ECO:0000313" key="11">
    <source>
        <dbReference type="EMBL" id="KAJ3643352.1"/>
    </source>
</evidence>
<keyword evidence="8 10" id="KW-0472">Membrane</keyword>
<feature type="transmembrane region" description="Helical" evidence="10">
    <location>
        <begin position="119"/>
        <end position="137"/>
    </location>
</feature>
<dbReference type="Pfam" id="PF01151">
    <property type="entry name" value="ELO"/>
    <property type="match status" value="1"/>
</dbReference>
<dbReference type="GO" id="GO:0009922">
    <property type="term" value="F:fatty acid elongase activity"/>
    <property type="evidence" value="ECO:0007669"/>
    <property type="project" value="UniProtKB-EC"/>
</dbReference>
<keyword evidence="9 10" id="KW-0275">Fatty acid biosynthesis</keyword>
<reference evidence="11" key="1">
    <citation type="journal article" date="2023" name="G3 (Bethesda)">
        <title>Whole genome assemblies of Zophobas morio and Tenebrio molitor.</title>
        <authorList>
            <person name="Kaur S."/>
            <person name="Stinson S.A."/>
            <person name="diCenzo G.C."/>
        </authorList>
    </citation>
    <scope>NUCLEOTIDE SEQUENCE</scope>
    <source>
        <strain evidence="11">QUZm001</strain>
    </source>
</reference>
<dbReference type="GO" id="GO:0005789">
    <property type="term" value="C:endoplasmic reticulum membrane"/>
    <property type="evidence" value="ECO:0007669"/>
    <property type="project" value="TreeGrafter"/>
</dbReference>
<name>A0AA38HUM1_9CUCU</name>
<feature type="transmembrane region" description="Helical" evidence="10">
    <location>
        <begin position="30"/>
        <end position="48"/>
    </location>
</feature>
<evidence type="ECO:0000256" key="1">
    <source>
        <dbReference type="ARBA" id="ARBA00004141"/>
    </source>
</evidence>
<feature type="transmembrane region" description="Helical" evidence="10">
    <location>
        <begin position="172"/>
        <end position="191"/>
    </location>
</feature>
<evidence type="ECO:0000256" key="10">
    <source>
        <dbReference type="RuleBase" id="RU361115"/>
    </source>
</evidence>
<dbReference type="PANTHER" id="PTHR11157:SF153">
    <property type="entry name" value="ELONGATION OF VERY LONG CHAIN FATTY ACIDS PROTEIN"/>
    <property type="match status" value="1"/>
</dbReference>
<keyword evidence="2 10" id="KW-0444">Lipid biosynthesis</keyword>
<comment type="similarity">
    <text evidence="10">Belongs to the ELO family.</text>
</comment>
<dbReference type="GO" id="GO:0034625">
    <property type="term" value="P:fatty acid elongation, monounsaturated fatty acid"/>
    <property type="evidence" value="ECO:0007669"/>
    <property type="project" value="TreeGrafter"/>
</dbReference>
<proteinExistence type="inferred from homology"/>
<protein>
    <recommendedName>
        <fullName evidence="10">Elongation of very long chain fatty acids protein</fullName>
        <ecNumber evidence="10">2.3.1.199</ecNumber>
    </recommendedName>
    <alternativeName>
        <fullName evidence="10">Very-long-chain 3-oxoacyl-CoA synthase</fullName>
    </alternativeName>
</protein>
<comment type="caution">
    <text evidence="11">The sequence shown here is derived from an EMBL/GenBank/DDBJ whole genome shotgun (WGS) entry which is preliminary data.</text>
</comment>
<evidence type="ECO:0000256" key="2">
    <source>
        <dbReference type="ARBA" id="ARBA00022516"/>
    </source>
</evidence>
<dbReference type="GO" id="GO:0034626">
    <property type="term" value="P:fatty acid elongation, polyunsaturated fatty acid"/>
    <property type="evidence" value="ECO:0007669"/>
    <property type="project" value="TreeGrafter"/>
</dbReference>
<dbReference type="EC" id="2.3.1.199" evidence="10"/>
<keyword evidence="5 10" id="KW-0276">Fatty acid metabolism</keyword>
<evidence type="ECO:0000256" key="4">
    <source>
        <dbReference type="ARBA" id="ARBA00022692"/>
    </source>
</evidence>
<dbReference type="Proteomes" id="UP001168821">
    <property type="component" value="Unassembled WGS sequence"/>
</dbReference>
<keyword evidence="7 10" id="KW-0443">Lipid metabolism</keyword>
<feature type="transmembrane region" description="Helical" evidence="10">
    <location>
        <begin position="211"/>
        <end position="229"/>
    </location>
</feature>
<dbReference type="PANTHER" id="PTHR11157">
    <property type="entry name" value="FATTY ACID ACYL TRANSFERASE-RELATED"/>
    <property type="match status" value="1"/>
</dbReference>
<dbReference type="EMBL" id="JALNTZ010000008">
    <property type="protein sequence ID" value="KAJ3643352.1"/>
    <property type="molecule type" value="Genomic_DNA"/>
</dbReference>
<dbReference type="GO" id="GO:0019367">
    <property type="term" value="P:fatty acid elongation, saturated fatty acid"/>
    <property type="evidence" value="ECO:0007669"/>
    <property type="project" value="TreeGrafter"/>
</dbReference>
<comment type="catalytic activity">
    <reaction evidence="10">
        <text>a very-long-chain acyl-CoA + malonyl-CoA + H(+) = a very-long-chain 3-oxoacyl-CoA + CO2 + CoA</text>
        <dbReference type="Rhea" id="RHEA:32727"/>
        <dbReference type="ChEBI" id="CHEBI:15378"/>
        <dbReference type="ChEBI" id="CHEBI:16526"/>
        <dbReference type="ChEBI" id="CHEBI:57287"/>
        <dbReference type="ChEBI" id="CHEBI:57384"/>
        <dbReference type="ChEBI" id="CHEBI:90725"/>
        <dbReference type="ChEBI" id="CHEBI:90736"/>
        <dbReference type="EC" id="2.3.1.199"/>
    </reaction>
</comment>
<evidence type="ECO:0000256" key="9">
    <source>
        <dbReference type="ARBA" id="ARBA00023160"/>
    </source>
</evidence>
<gene>
    <name evidence="11" type="ORF">Zmor_026069</name>
</gene>
<dbReference type="GO" id="GO:0042761">
    <property type="term" value="P:very long-chain fatty acid biosynthetic process"/>
    <property type="evidence" value="ECO:0007669"/>
    <property type="project" value="TreeGrafter"/>
</dbReference>
<dbReference type="InterPro" id="IPR002076">
    <property type="entry name" value="ELO_fam"/>
</dbReference>
<keyword evidence="3 10" id="KW-0808">Transferase</keyword>
<keyword evidence="12" id="KW-1185">Reference proteome</keyword>
<keyword evidence="4 10" id="KW-0812">Transmembrane</keyword>
<feature type="transmembrane region" description="Helical" evidence="10">
    <location>
        <begin position="235"/>
        <end position="252"/>
    </location>
</feature>
<sequence length="304" mass="36038">MSNVTADRNLLMGYYHYLFKEIGDPRTNDWFLVTHPVVFPIVGFYLYFVTKLGPKLMQNRPAFDFKYTLVIYNALQVVVSTWMFWEAVDVAFFDDYSWTCEPVDFSPSPKALRIARGVYVFYLAKISELLDTVFFVLRKKYTQVTFLHLYHHAVMPMVSWGVVKYFPGGHAVFIGLVNSFVHIIMYTYYMLSALGPHLQKYLWWKKYITNLQMIQFCLAFIHSSQLLFYDCGYPKWSMFFTLPNAIFFYYLFDDFYNQAYKYDKKIENKGKANGYLKDDKNGNTQTCVTNGRTELQNWYHPKTL</sequence>
<evidence type="ECO:0000256" key="8">
    <source>
        <dbReference type="ARBA" id="ARBA00023136"/>
    </source>
</evidence>
<feature type="transmembrane region" description="Helical" evidence="10">
    <location>
        <begin position="69"/>
        <end position="85"/>
    </location>
</feature>
<organism evidence="11 12">
    <name type="scientific">Zophobas morio</name>
    <dbReference type="NCBI Taxonomy" id="2755281"/>
    <lineage>
        <taxon>Eukaryota</taxon>
        <taxon>Metazoa</taxon>
        <taxon>Ecdysozoa</taxon>
        <taxon>Arthropoda</taxon>
        <taxon>Hexapoda</taxon>
        <taxon>Insecta</taxon>
        <taxon>Pterygota</taxon>
        <taxon>Neoptera</taxon>
        <taxon>Endopterygota</taxon>
        <taxon>Coleoptera</taxon>
        <taxon>Polyphaga</taxon>
        <taxon>Cucujiformia</taxon>
        <taxon>Tenebrionidae</taxon>
        <taxon>Zophobas</taxon>
    </lineage>
</organism>